<dbReference type="RefSeq" id="WP_187429472.1">
    <property type="nucleotide sequence ID" value="NZ_CP143423.1"/>
</dbReference>
<protein>
    <recommendedName>
        <fullName evidence="4">Lipoprotein</fullName>
    </recommendedName>
</protein>
<dbReference type="EMBL" id="CP143423">
    <property type="protein sequence ID" value="WVX50166.1"/>
    <property type="molecule type" value="Genomic_DNA"/>
</dbReference>
<gene>
    <name evidence="2" type="ORF">ROLI_032620</name>
</gene>
<reference evidence="2 3" key="1">
    <citation type="submission" date="2015-07" db="EMBL/GenBank/DDBJ databases">
        <authorList>
            <person name="Voget S."/>
            <person name="Dogs M."/>
            <person name="Brinkhoff T.H."/>
            <person name="Daniel R."/>
        </authorList>
    </citation>
    <scope>NUCLEOTIDE SEQUENCE [LARGE SCALE GENOMIC DNA]</scope>
    <source>
        <strain evidence="2 3">B14</strain>
    </source>
</reference>
<evidence type="ECO:0000313" key="3">
    <source>
        <dbReference type="Proteomes" id="UP001318682"/>
    </source>
</evidence>
<evidence type="ECO:0000313" key="2">
    <source>
        <dbReference type="EMBL" id="WVX50166.1"/>
    </source>
</evidence>
<evidence type="ECO:0008006" key="4">
    <source>
        <dbReference type="Google" id="ProtNLM"/>
    </source>
</evidence>
<dbReference type="PROSITE" id="PS51257">
    <property type="entry name" value="PROKAR_LIPOPROTEIN"/>
    <property type="match status" value="1"/>
</dbReference>
<name>A0ABZ2BWH3_9RHOB</name>
<keyword evidence="3" id="KW-1185">Reference proteome</keyword>
<dbReference type="Proteomes" id="UP001318682">
    <property type="component" value="Chromosome"/>
</dbReference>
<accession>A0ABZ2BWH3</accession>
<reference evidence="3" key="2">
    <citation type="submission" date="2024-01" db="EMBL/GenBank/DDBJ databases">
        <title>Roseobacter fucihabitans sp. nov., isolated from the brown alga Fucus spiralis.</title>
        <authorList>
            <person name="Hahnke S."/>
            <person name="Berger M."/>
            <person name="Schlingloff A."/>
            <person name="Athale I."/>
            <person name="Neumann-Schaal M."/>
            <person name="Adenaya A."/>
            <person name="Poehlein A."/>
            <person name="Daniel R."/>
            <person name="Pertersen J."/>
            <person name="Brinkhoff T."/>
        </authorList>
    </citation>
    <scope>NUCLEOTIDE SEQUENCE [LARGE SCALE GENOMIC DNA]</scope>
    <source>
        <strain evidence="3">B14</strain>
    </source>
</reference>
<keyword evidence="1" id="KW-0732">Signal</keyword>
<sequence>MQRLIGIAALSACCVLAACTSATQEKTGLLSVDGKAYPLKTRSFQTDQGSRAQRYERTSVAVGATRVVCDLEEPGQCEKMIRRAELGDLRRTVDSPVNANIFDFPFGL</sequence>
<feature type="signal peptide" evidence="1">
    <location>
        <begin position="1"/>
        <end position="17"/>
    </location>
</feature>
<proteinExistence type="predicted"/>
<organism evidence="2 3">
    <name type="scientific">Roseobacter fucihabitans</name>
    <dbReference type="NCBI Taxonomy" id="1537242"/>
    <lineage>
        <taxon>Bacteria</taxon>
        <taxon>Pseudomonadati</taxon>
        <taxon>Pseudomonadota</taxon>
        <taxon>Alphaproteobacteria</taxon>
        <taxon>Rhodobacterales</taxon>
        <taxon>Roseobacteraceae</taxon>
        <taxon>Roseobacter</taxon>
    </lineage>
</organism>
<evidence type="ECO:0000256" key="1">
    <source>
        <dbReference type="SAM" id="SignalP"/>
    </source>
</evidence>
<feature type="chain" id="PRO_5045152444" description="Lipoprotein" evidence="1">
    <location>
        <begin position="18"/>
        <end position="108"/>
    </location>
</feature>